<keyword evidence="5 11" id="KW-0560">Oxidoreductase</keyword>
<dbReference type="Gene3D" id="3.50.50.60">
    <property type="entry name" value="FAD/NAD(P)-binding domain"/>
    <property type="match status" value="2"/>
</dbReference>
<proteinExistence type="inferred from homology"/>
<feature type="binding site" evidence="9">
    <location>
        <position position="112"/>
    </location>
    <ligand>
        <name>FAD</name>
        <dbReference type="ChEBI" id="CHEBI:57692"/>
    </ligand>
</feature>
<feature type="domain" description="FAD/NAD(P)-binding" evidence="13">
    <location>
        <begin position="4"/>
        <end position="326"/>
    </location>
</feature>
<evidence type="ECO:0000259" key="12">
    <source>
        <dbReference type="Pfam" id="PF02852"/>
    </source>
</evidence>
<dbReference type="InterPro" id="IPR012999">
    <property type="entry name" value="Pyr_OxRdtase_I_AS"/>
</dbReference>
<evidence type="ECO:0000256" key="9">
    <source>
        <dbReference type="PIRSR" id="PIRSR000350-3"/>
    </source>
</evidence>
<feature type="binding site" evidence="9">
    <location>
        <begin position="184"/>
        <end position="191"/>
    </location>
    <ligand>
        <name>NAD(+)</name>
        <dbReference type="ChEBI" id="CHEBI:57540"/>
    </ligand>
</feature>
<dbReference type="OrthoDB" id="4763248at2"/>
<dbReference type="Pfam" id="PF07992">
    <property type="entry name" value="Pyr_redox_2"/>
    <property type="match status" value="1"/>
</dbReference>
<dbReference type="Pfam" id="PF02852">
    <property type="entry name" value="Pyr_redox_dim"/>
    <property type="match status" value="1"/>
</dbReference>
<dbReference type="SUPFAM" id="SSF51905">
    <property type="entry name" value="FAD/NAD(P)-binding domain"/>
    <property type="match status" value="1"/>
</dbReference>
<dbReference type="InterPro" id="IPR001100">
    <property type="entry name" value="Pyr_nuc-diS_OxRdtase"/>
</dbReference>
<dbReference type="SUPFAM" id="SSF55424">
    <property type="entry name" value="FAD/NAD-linked reductases, dimerisation (C-terminal) domain"/>
    <property type="match status" value="1"/>
</dbReference>
<dbReference type="Gene3D" id="3.30.390.30">
    <property type="match status" value="1"/>
</dbReference>
<dbReference type="PIRSF" id="PIRSF000350">
    <property type="entry name" value="Mercury_reductase_MerA"/>
    <property type="match status" value="1"/>
</dbReference>
<dbReference type="InterPro" id="IPR036188">
    <property type="entry name" value="FAD/NAD-bd_sf"/>
</dbReference>
<dbReference type="InterPro" id="IPR016156">
    <property type="entry name" value="FAD/NAD-linked_Rdtase_dimer_sf"/>
</dbReference>
<dbReference type="InterPro" id="IPR004099">
    <property type="entry name" value="Pyr_nucl-diS_OxRdtase_dimer"/>
</dbReference>
<dbReference type="PANTHER" id="PTHR43014">
    <property type="entry name" value="MERCURIC REDUCTASE"/>
    <property type="match status" value="1"/>
</dbReference>
<keyword evidence="6" id="KW-1015">Disulfide bond</keyword>
<dbReference type="PRINTS" id="PR00368">
    <property type="entry name" value="FADPNR"/>
</dbReference>
<feature type="disulfide bond" description="Redox-active" evidence="10">
    <location>
        <begin position="39"/>
        <end position="44"/>
    </location>
</feature>
<feature type="domain" description="Pyridine nucleotide-disulphide oxidoreductase dimerisation" evidence="12">
    <location>
        <begin position="349"/>
        <end position="458"/>
    </location>
</feature>
<keyword evidence="2 11" id="KW-0285">Flavoprotein</keyword>
<feature type="binding site" evidence="9">
    <location>
        <position position="313"/>
    </location>
    <ligand>
        <name>FAD</name>
        <dbReference type="ChEBI" id="CHEBI:57692"/>
    </ligand>
</feature>
<dbReference type="GO" id="GO:0016668">
    <property type="term" value="F:oxidoreductase activity, acting on a sulfur group of donors, NAD(P) as acceptor"/>
    <property type="evidence" value="ECO:0007669"/>
    <property type="project" value="InterPro"/>
</dbReference>
<evidence type="ECO:0000256" key="4">
    <source>
        <dbReference type="ARBA" id="ARBA00022857"/>
    </source>
</evidence>
<sequence length="464" mass="50223">MRHFDLVIIGSGSGNSLIDESLDGQRVALVDKGIFGGTCLNVGCIPTKMYVHPANLASTPERAARLGVGLRRESVDWVGIRDRIFTRIDAISSGGEDWRRRADNVTLYRERGRFTGERTFVVGDEEITADRFVVAAGSRPVVPDVPGVEQEWFEHGATTRPAWAHTSDTVMRIDALPASMVIVGGGFVAAEFAHVFASFGVDVTIVLRSDRMLREEDADVSARFTDLMARRVRLVRGTTVAEVRAEADGSGATVVGEDGSTHHGDLVLFATGRVPNGDTLDLPKAGIGVDDAGRVVVDAYQRTTAEGVFALGDVSNRWQLKHVANAEMRVVKHNLAHPDAMIRSDHRFVPHAVFSEPQVASVGLTEQEARDAGLDVVTAHQDYGSIAYGWAMEDDTHFAKLVAERGTGRLLGAHIIGPEASVLIQPLIQAMSFGLGAREMATGQYWIHPAMTELVENALLALDL</sequence>
<evidence type="ECO:0000256" key="11">
    <source>
        <dbReference type="RuleBase" id="RU003691"/>
    </source>
</evidence>
<accession>A0A1G6RIJ7</accession>
<dbReference type="EMBL" id="LT629688">
    <property type="protein sequence ID" value="SDD04223.1"/>
    <property type="molecule type" value="Genomic_DNA"/>
</dbReference>
<keyword evidence="7 11" id="KW-0676">Redox-active center</keyword>
<dbReference type="Proteomes" id="UP000198546">
    <property type="component" value="Chromosome i"/>
</dbReference>
<feature type="binding site" evidence="9">
    <location>
        <position position="272"/>
    </location>
    <ligand>
        <name>NAD(+)</name>
        <dbReference type="ChEBI" id="CHEBI:57540"/>
    </ligand>
</feature>
<dbReference type="RefSeq" id="WP_090589482.1">
    <property type="nucleotide sequence ID" value="NZ_LT629688.1"/>
</dbReference>
<dbReference type="GO" id="GO:0000166">
    <property type="term" value="F:nucleotide binding"/>
    <property type="evidence" value="ECO:0007669"/>
    <property type="project" value="UniProtKB-KW"/>
</dbReference>
<keyword evidence="9" id="KW-0547">Nucleotide-binding</keyword>
<dbReference type="InterPro" id="IPR023753">
    <property type="entry name" value="FAD/NAD-binding_dom"/>
</dbReference>
<comment type="cofactor">
    <cofactor evidence="9">
        <name>FAD</name>
        <dbReference type="ChEBI" id="CHEBI:57692"/>
    </cofactor>
    <text evidence="9">Binds 1 FAD per subunit.</text>
</comment>
<evidence type="ECO:0000256" key="6">
    <source>
        <dbReference type="ARBA" id="ARBA00023157"/>
    </source>
</evidence>
<gene>
    <name evidence="14" type="ORF">SAMN04489747_0031</name>
</gene>
<evidence type="ECO:0000256" key="1">
    <source>
        <dbReference type="ARBA" id="ARBA00007532"/>
    </source>
</evidence>
<evidence type="ECO:0000256" key="8">
    <source>
        <dbReference type="PIRSR" id="PIRSR000350-2"/>
    </source>
</evidence>
<reference evidence="14 15" key="1">
    <citation type="submission" date="2016-10" db="EMBL/GenBank/DDBJ databases">
        <authorList>
            <person name="de Groot N.N."/>
        </authorList>
    </citation>
    <scope>NUCLEOTIDE SEQUENCE [LARGE SCALE GENOMIC DNA]</scope>
    <source>
        <strain evidence="14 15">MON 2.2</strain>
    </source>
</reference>
<dbReference type="AlphaFoldDB" id="A0A1G6RIJ7"/>
<keyword evidence="9" id="KW-0520">NAD</keyword>
<evidence type="ECO:0000259" key="13">
    <source>
        <dbReference type="Pfam" id="PF07992"/>
    </source>
</evidence>
<evidence type="ECO:0000256" key="2">
    <source>
        <dbReference type="ARBA" id="ARBA00022630"/>
    </source>
</evidence>
<keyword evidence="4" id="KW-0521">NADP</keyword>
<comment type="similarity">
    <text evidence="1 11">Belongs to the class-I pyridine nucleotide-disulfide oxidoreductase family.</text>
</comment>
<evidence type="ECO:0000256" key="10">
    <source>
        <dbReference type="PIRSR" id="PIRSR000350-4"/>
    </source>
</evidence>
<name>A0A1G6RIJ7_9ACTN</name>
<evidence type="ECO:0000256" key="5">
    <source>
        <dbReference type="ARBA" id="ARBA00023002"/>
    </source>
</evidence>
<feature type="binding site" evidence="9">
    <location>
        <position position="48"/>
    </location>
    <ligand>
        <name>FAD</name>
        <dbReference type="ChEBI" id="CHEBI:57692"/>
    </ligand>
</feature>
<protein>
    <submittedName>
        <fullName evidence="14">Mycothione reductase</fullName>
    </submittedName>
</protein>
<evidence type="ECO:0000313" key="15">
    <source>
        <dbReference type="Proteomes" id="UP000198546"/>
    </source>
</evidence>
<dbReference type="STRING" id="675864.SAMN04489747_0031"/>
<dbReference type="PANTHER" id="PTHR43014:SF5">
    <property type="entry name" value="GLUTATHIONE REDUCTASE (NADPH)"/>
    <property type="match status" value="1"/>
</dbReference>
<feature type="active site" description="Proton acceptor" evidence="8">
    <location>
        <position position="448"/>
    </location>
</feature>
<organism evidence="14 15">
    <name type="scientific">Auraticoccus monumenti</name>
    <dbReference type="NCBI Taxonomy" id="675864"/>
    <lineage>
        <taxon>Bacteria</taxon>
        <taxon>Bacillati</taxon>
        <taxon>Actinomycetota</taxon>
        <taxon>Actinomycetes</taxon>
        <taxon>Propionibacteriales</taxon>
        <taxon>Propionibacteriaceae</taxon>
        <taxon>Auraticoccus</taxon>
    </lineage>
</organism>
<dbReference type="NCBIfam" id="NF005884">
    <property type="entry name" value="PRK07846.1"/>
    <property type="match status" value="1"/>
</dbReference>
<evidence type="ECO:0000256" key="3">
    <source>
        <dbReference type="ARBA" id="ARBA00022827"/>
    </source>
</evidence>
<keyword evidence="3 9" id="KW-0274">FAD</keyword>
<keyword evidence="15" id="KW-1185">Reference proteome</keyword>
<dbReference type="PROSITE" id="PS00076">
    <property type="entry name" value="PYRIDINE_REDOX_1"/>
    <property type="match status" value="1"/>
</dbReference>
<dbReference type="PRINTS" id="PR00411">
    <property type="entry name" value="PNDRDTASEI"/>
</dbReference>
<evidence type="ECO:0000313" key="14">
    <source>
        <dbReference type="EMBL" id="SDD04223.1"/>
    </source>
</evidence>
<evidence type="ECO:0000256" key="7">
    <source>
        <dbReference type="ARBA" id="ARBA00023284"/>
    </source>
</evidence>